<dbReference type="Gene3D" id="1.10.600.10">
    <property type="entry name" value="Farnesyl Diphosphate Synthase"/>
    <property type="match status" value="1"/>
</dbReference>
<proteinExistence type="inferred from homology"/>
<keyword evidence="4" id="KW-0479">Metal-binding</keyword>
<keyword evidence="3 6" id="KW-0808">Transferase</keyword>
<dbReference type="AlphaFoldDB" id="A0A916QA89"/>
<dbReference type="InterPro" id="IPR000092">
    <property type="entry name" value="Polyprenyl_synt"/>
</dbReference>
<evidence type="ECO:0000256" key="6">
    <source>
        <dbReference type="RuleBase" id="RU004466"/>
    </source>
</evidence>
<comment type="caution">
    <text evidence="7">The sequence shown here is derived from an EMBL/GenBank/DDBJ whole genome shotgun (WGS) entry which is preliminary data.</text>
</comment>
<dbReference type="SUPFAM" id="SSF48576">
    <property type="entry name" value="Terpenoid synthases"/>
    <property type="match status" value="1"/>
</dbReference>
<evidence type="ECO:0000256" key="3">
    <source>
        <dbReference type="ARBA" id="ARBA00022679"/>
    </source>
</evidence>
<reference evidence="7" key="2">
    <citation type="journal article" date="2021" name="Data Brief">
        <title>Draft genome sequence data of the facultative, thermophilic, xylanolytic bacterium Paenibacillus sp. strain DA-C8.</title>
        <authorList>
            <person name="Chhe C."/>
            <person name="Uke A."/>
            <person name="Baramee S."/>
            <person name="Ungkulpasvich U."/>
            <person name="Tachaapaikoon C."/>
            <person name="Pason P."/>
            <person name="Waeonukul R."/>
            <person name="Ratanakhanokchai K."/>
            <person name="Kosugi A."/>
        </authorList>
    </citation>
    <scope>NUCLEOTIDE SEQUENCE</scope>
    <source>
        <strain evidence="7">DA-C8</strain>
    </source>
</reference>
<dbReference type="Pfam" id="PF00348">
    <property type="entry name" value="polyprenyl_synt"/>
    <property type="match status" value="1"/>
</dbReference>
<dbReference type="PANTHER" id="PTHR12001">
    <property type="entry name" value="GERANYLGERANYL PYROPHOSPHATE SYNTHASE"/>
    <property type="match status" value="1"/>
</dbReference>
<sequence length="329" mass="36863">MKLHERLDIPLSVIDEAMADVILSDPDLPSSSIIRDSVLRLIASGGKRLRPMLVIIGGRFGRKTKESKLLRTAVLMEYLHMASLVHDDIIDGARMRRGEIALHRRTGVYTAALIADYMIARALEWTQTAYDEDSEDEQRLSHELAALASQLCLGEYRQMRCAFDFDITLRLYVAKTRQKTAMLMASCLKAGAEAAQADERTAELLYRIGDALGMAFQIQDDILDFVQSDEALGKPAGADLRNGNITLPVLLALQDPELGDAIRRLHPQSLQKEFDEVISAIAASPAIEKAMRIRDRYTEYAERLLRKLHHFPAHEDLTVMLHALSNRSA</sequence>
<protein>
    <submittedName>
        <fullName evidence="7">Heptaprenyl diphosphate synthase component II</fullName>
    </submittedName>
</protein>
<dbReference type="InterPro" id="IPR033749">
    <property type="entry name" value="Polyprenyl_synt_CS"/>
</dbReference>
<dbReference type="PROSITE" id="PS00444">
    <property type="entry name" value="POLYPRENYL_SYNTHASE_2"/>
    <property type="match status" value="1"/>
</dbReference>
<keyword evidence="8" id="KW-1185">Reference proteome</keyword>
<evidence type="ECO:0000256" key="4">
    <source>
        <dbReference type="ARBA" id="ARBA00022723"/>
    </source>
</evidence>
<evidence type="ECO:0000256" key="5">
    <source>
        <dbReference type="ARBA" id="ARBA00022842"/>
    </source>
</evidence>
<accession>A0A916QA89</accession>
<name>A0A916QA89_9BACL</name>
<evidence type="ECO:0000256" key="1">
    <source>
        <dbReference type="ARBA" id="ARBA00001946"/>
    </source>
</evidence>
<reference evidence="7" key="1">
    <citation type="submission" date="2020-08" db="EMBL/GenBank/DDBJ databases">
        <authorList>
            <person name="Uke A."/>
            <person name="Chhe C."/>
            <person name="Baramee S."/>
            <person name="Kosugi A."/>
        </authorList>
    </citation>
    <scope>NUCLEOTIDE SEQUENCE</scope>
    <source>
        <strain evidence="7">DA-C8</strain>
    </source>
</reference>
<dbReference type="PROSITE" id="PS00723">
    <property type="entry name" value="POLYPRENYL_SYNTHASE_1"/>
    <property type="match status" value="1"/>
</dbReference>
<dbReference type="PANTHER" id="PTHR12001:SF69">
    <property type="entry name" value="ALL TRANS-POLYPRENYL-DIPHOSPHATE SYNTHASE PDSS1"/>
    <property type="match status" value="1"/>
</dbReference>
<dbReference type="GO" id="GO:0008299">
    <property type="term" value="P:isoprenoid biosynthetic process"/>
    <property type="evidence" value="ECO:0007669"/>
    <property type="project" value="InterPro"/>
</dbReference>
<dbReference type="Proteomes" id="UP000654993">
    <property type="component" value="Unassembled WGS sequence"/>
</dbReference>
<dbReference type="SFLD" id="SFLDS00005">
    <property type="entry name" value="Isoprenoid_Synthase_Type_I"/>
    <property type="match status" value="1"/>
</dbReference>
<gene>
    <name evidence="7" type="primary">hepT_2</name>
    <name evidence="7" type="ORF">PRECH8_02860</name>
</gene>
<dbReference type="InterPro" id="IPR008949">
    <property type="entry name" value="Isoprenoid_synthase_dom_sf"/>
</dbReference>
<dbReference type="GO" id="GO:0046872">
    <property type="term" value="F:metal ion binding"/>
    <property type="evidence" value="ECO:0007669"/>
    <property type="project" value="UniProtKB-KW"/>
</dbReference>
<organism evidence="7 8">
    <name type="scientific">Insulibacter thermoxylanivorax</name>
    <dbReference type="NCBI Taxonomy" id="2749268"/>
    <lineage>
        <taxon>Bacteria</taxon>
        <taxon>Bacillati</taxon>
        <taxon>Bacillota</taxon>
        <taxon>Bacilli</taxon>
        <taxon>Bacillales</taxon>
        <taxon>Paenibacillaceae</taxon>
        <taxon>Insulibacter</taxon>
    </lineage>
</organism>
<keyword evidence="5" id="KW-0460">Magnesium</keyword>
<evidence type="ECO:0000313" key="8">
    <source>
        <dbReference type="Proteomes" id="UP000654993"/>
    </source>
</evidence>
<evidence type="ECO:0000256" key="2">
    <source>
        <dbReference type="ARBA" id="ARBA00006706"/>
    </source>
</evidence>
<dbReference type="GO" id="GO:0004659">
    <property type="term" value="F:prenyltransferase activity"/>
    <property type="evidence" value="ECO:0007669"/>
    <property type="project" value="InterPro"/>
</dbReference>
<comment type="cofactor">
    <cofactor evidence="1">
        <name>Mg(2+)</name>
        <dbReference type="ChEBI" id="CHEBI:18420"/>
    </cofactor>
</comment>
<dbReference type="CDD" id="cd00685">
    <property type="entry name" value="Trans_IPPS_HT"/>
    <property type="match status" value="1"/>
</dbReference>
<comment type="similarity">
    <text evidence="2 6">Belongs to the FPP/GGPP synthase family.</text>
</comment>
<dbReference type="EMBL" id="BMAQ01000002">
    <property type="protein sequence ID" value="GFR36990.1"/>
    <property type="molecule type" value="Genomic_DNA"/>
</dbReference>
<evidence type="ECO:0000313" key="7">
    <source>
        <dbReference type="EMBL" id="GFR36990.1"/>
    </source>
</evidence>